<dbReference type="RefSeq" id="WP_071871719.1">
    <property type="nucleotide sequence ID" value="NZ_FOAS01000019.1"/>
</dbReference>
<dbReference type="InterPro" id="IPR057326">
    <property type="entry name" value="KR_dom"/>
</dbReference>
<dbReference type="GO" id="GO:0030497">
    <property type="term" value="P:fatty acid elongation"/>
    <property type="evidence" value="ECO:0007669"/>
    <property type="project" value="UniProtKB-ARBA"/>
</dbReference>
<evidence type="ECO:0000256" key="5">
    <source>
        <dbReference type="ARBA" id="ARBA00022832"/>
    </source>
</evidence>
<dbReference type="GO" id="GO:0004316">
    <property type="term" value="F:3-oxoacyl-[acyl-carrier-protein] reductase (NADPH) activity"/>
    <property type="evidence" value="ECO:0007669"/>
    <property type="project" value="UniProtKB-UniRule"/>
</dbReference>
<dbReference type="UniPathway" id="UPA00094"/>
<feature type="active site" description="Proton acceptor" evidence="10">
    <location>
        <position position="154"/>
    </location>
</feature>
<dbReference type="PRINTS" id="PR00080">
    <property type="entry name" value="SDRFAMILY"/>
</dbReference>
<dbReference type="EC" id="1.1.1.100" evidence="12"/>
<evidence type="ECO:0000256" key="11">
    <source>
        <dbReference type="PIRSR" id="PIRSR611284-2"/>
    </source>
</evidence>
<keyword evidence="9 12" id="KW-0275">Fatty acid biosynthesis</keyword>
<evidence type="ECO:0000313" key="15">
    <source>
        <dbReference type="Proteomes" id="UP000185766"/>
    </source>
</evidence>
<dbReference type="NCBIfam" id="TIGR01830">
    <property type="entry name" value="3oxo_ACP_reduc"/>
    <property type="match status" value="1"/>
</dbReference>
<dbReference type="Proteomes" id="UP000185766">
    <property type="component" value="Unassembled WGS sequence"/>
</dbReference>
<evidence type="ECO:0000256" key="12">
    <source>
        <dbReference type="RuleBase" id="RU366074"/>
    </source>
</evidence>
<organism evidence="14 15">
    <name type="scientific">Atopomonas hussainii</name>
    <dbReference type="NCBI Taxonomy" id="1429083"/>
    <lineage>
        <taxon>Bacteria</taxon>
        <taxon>Pseudomonadati</taxon>
        <taxon>Pseudomonadota</taxon>
        <taxon>Gammaproteobacteria</taxon>
        <taxon>Pseudomonadales</taxon>
        <taxon>Pseudomonadaceae</taxon>
        <taxon>Atopomonas</taxon>
    </lineage>
</organism>
<dbReference type="InterPro" id="IPR020904">
    <property type="entry name" value="Sc_DH/Rdtase_CS"/>
</dbReference>
<dbReference type="NCBIfam" id="NF004197">
    <property type="entry name" value="PRK05653.1-1"/>
    <property type="match status" value="1"/>
</dbReference>
<dbReference type="PRINTS" id="PR00081">
    <property type="entry name" value="GDHRDH"/>
</dbReference>
<gene>
    <name evidence="14" type="ORF">SAMN05216214_11947</name>
</gene>
<protein>
    <recommendedName>
        <fullName evidence="12">3-oxoacyl-[acyl-carrier-protein] reductase</fullName>
        <ecNumber evidence="12">1.1.1.100</ecNumber>
    </recommendedName>
</protein>
<accession>A0A1H7SNB2</accession>
<comment type="subunit">
    <text evidence="12">Homotetramer.</text>
</comment>
<dbReference type="PANTHER" id="PTHR42879:SF2">
    <property type="entry name" value="3-OXOACYL-[ACYL-CARRIER-PROTEIN] REDUCTASE FABG"/>
    <property type="match status" value="1"/>
</dbReference>
<dbReference type="InterPro" id="IPR011284">
    <property type="entry name" value="3oxo_ACP_reduc"/>
</dbReference>
<evidence type="ECO:0000256" key="9">
    <source>
        <dbReference type="ARBA" id="ARBA00023160"/>
    </source>
</evidence>
<feature type="binding site" evidence="11">
    <location>
        <position position="89"/>
    </location>
    <ligand>
        <name>NADP(+)</name>
        <dbReference type="ChEBI" id="CHEBI:58349"/>
    </ligand>
</feature>
<comment type="similarity">
    <text evidence="3 12">Belongs to the short-chain dehydrogenases/reductases (SDR) family.</text>
</comment>
<dbReference type="GO" id="GO:0051287">
    <property type="term" value="F:NAD binding"/>
    <property type="evidence" value="ECO:0007669"/>
    <property type="project" value="UniProtKB-UniRule"/>
</dbReference>
<dbReference type="FunFam" id="3.40.50.720:FF:000037">
    <property type="entry name" value="3-oxoacyl-[acyl-carrier-protein] reductase FabG"/>
    <property type="match status" value="1"/>
</dbReference>
<dbReference type="NCBIfam" id="NF009466">
    <property type="entry name" value="PRK12826.1-2"/>
    <property type="match status" value="1"/>
</dbReference>
<dbReference type="PROSITE" id="PS00061">
    <property type="entry name" value="ADH_SHORT"/>
    <property type="match status" value="1"/>
</dbReference>
<evidence type="ECO:0000256" key="2">
    <source>
        <dbReference type="ARBA" id="ARBA00005194"/>
    </source>
</evidence>
<dbReference type="Pfam" id="PF13561">
    <property type="entry name" value="adh_short_C2"/>
    <property type="match status" value="1"/>
</dbReference>
<dbReference type="STRING" id="1429083.GCA_001885685_02502"/>
<keyword evidence="8 12" id="KW-0443">Lipid metabolism</keyword>
<dbReference type="OrthoDB" id="9804774at2"/>
<comment type="catalytic activity">
    <reaction evidence="12">
        <text>a (3R)-hydroxyacyl-[ACP] + NADP(+) = a 3-oxoacyl-[ACP] + NADPH + H(+)</text>
        <dbReference type="Rhea" id="RHEA:17397"/>
        <dbReference type="Rhea" id="RHEA-COMP:9916"/>
        <dbReference type="Rhea" id="RHEA-COMP:9945"/>
        <dbReference type="ChEBI" id="CHEBI:15378"/>
        <dbReference type="ChEBI" id="CHEBI:57783"/>
        <dbReference type="ChEBI" id="CHEBI:58349"/>
        <dbReference type="ChEBI" id="CHEBI:78776"/>
        <dbReference type="ChEBI" id="CHEBI:78827"/>
        <dbReference type="EC" id="1.1.1.100"/>
    </reaction>
</comment>
<dbReference type="EMBL" id="FOAS01000019">
    <property type="protein sequence ID" value="SEL72947.1"/>
    <property type="molecule type" value="Genomic_DNA"/>
</dbReference>
<dbReference type="InterPro" id="IPR050259">
    <property type="entry name" value="SDR"/>
</dbReference>
<dbReference type="InterPro" id="IPR002347">
    <property type="entry name" value="SDR_fam"/>
</dbReference>
<proteinExistence type="inferred from homology"/>
<feature type="binding site" evidence="11">
    <location>
        <position position="37"/>
    </location>
    <ligand>
        <name>NADP(+)</name>
        <dbReference type="ChEBI" id="CHEBI:58349"/>
    </ligand>
</feature>
<evidence type="ECO:0000256" key="4">
    <source>
        <dbReference type="ARBA" id="ARBA00022516"/>
    </source>
</evidence>
<evidence type="ECO:0000256" key="10">
    <source>
        <dbReference type="PIRSR" id="PIRSR611284-1"/>
    </source>
</evidence>
<feature type="binding site" evidence="11">
    <location>
        <begin position="62"/>
        <end position="63"/>
    </location>
    <ligand>
        <name>NADP(+)</name>
        <dbReference type="ChEBI" id="CHEBI:58349"/>
    </ligand>
</feature>
<evidence type="ECO:0000313" key="14">
    <source>
        <dbReference type="EMBL" id="SEL72947.1"/>
    </source>
</evidence>
<dbReference type="SMART" id="SM00822">
    <property type="entry name" value="PKS_KR"/>
    <property type="match status" value="1"/>
</dbReference>
<keyword evidence="15" id="KW-1185">Reference proteome</keyword>
<dbReference type="Gene3D" id="3.40.50.720">
    <property type="entry name" value="NAD(P)-binding Rossmann-like Domain"/>
    <property type="match status" value="1"/>
</dbReference>
<feature type="binding site" evidence="11">
    <location>
        <position position="187"/>
    </location>
    <ligand>
        <name>NADP(+)</name>
        <dbReference type="ChEBI" id="CHEBI:58349"/>
    </ligand>
</feature>
<evidence type="ECO:0000256" key="3">
    <source>
        <dbReference type="ARBA" id="ARBA00006484"/>
    </source>
</evidence>
<keyword evidence="7 12" id="KW-0560">Oxidoreductase</keyword>
<evidence type="ECO:0000256" key="8">
    <source>
        <dbReference type="ARBA" id="ARBA00023098"/>
    </source>
</evidence>
<sequence>MSLQGKVALVTGASRGIGRAIALELGSHGAVVIGTATTDRGAEQIAEYLKAAGIEGAGLCLNVADDASVAETLKHVQEHLGQPLILVNNAGITRDNLMMRMKDDEWFDVINTNLNSLYRMSKAMLRGMTKARWGRIISIGSVVGAMGNAGQCNYAAAKAGLEGFTRALAREVGSRAITVNAVAPGFIDTDMTKELSDAQREAMLGQIPLGRLGEAEEIAKVVAFLASDGAAYVTGATIPVNGGMYMS</sequence>
<keyword evidence="6 11" id="KW-0521">NADP</keyword>
<evidence type="ECO:0000256" key="7">
    <source>
        <dbReference type="ARBA" id="ARBA00023002"/>
    </source>
</evidence>
<keyword evidence="4 12" id="KW-0444">Lipid biosynthesis</keyword>
<evidence type="ECO:0000259" key="13">
    <source>
        <dbReference type="SMART" id="SM00822"/>
    </source>
</evidence>
<dbReference type="SUPFAM" id="SSF51735">
    <property type="entry name" value="NAD(P)-binding Rossmann-fold domains"/>
    <property type="match status" value="1"/>
</dbReference>
<dbReference type="CDD" id="cd05333">
    <property type="entry name" value="BKR_SDR_c"/>
    <property type="match status" value="1"/>
</dbReference>
<evidence type="ECO:0000256" key="6">
    <source>
        <dbReference type="ARBA" id="ARBA00022857"/>
    </source>
</evidence>
<comment type="function">
    <text evidence="1 12">Catalyzes the NADPH-dependent reduction of beta-ketoacyl-ACP substrates to beta-hydroxyacyl-ACP products, the first reductive step in the elongation cycle of fatty acid biosynthesis.</text>
</comment>
<feature type="binding site" evidence="11">
    <location>
        <begin position="154"/>
        <end position="158"/>
    </location>
    <ligand>
        <name>NADP(+)</name>
        <dbReference type="ChEBI" id="CHEBI:58349"/>
    </ligand>
</feature>
<evidence type="ECO:0000256" key="1">
    <source>
        <dbReference type="ARBA" id="ARBA00002607"/>
    </source>
</evidence>
<dbReference type="AlphaFoldDB" id="A0A1H7SNB2"/>
<reference evidence="14 15" key="1">
    <citation type="submission" date="2016-10" db="EMBL/GenBank/DDBJ databases">
        <authorList>
            <person name="de Groot N.N."/>
        </authorList>
    </citation>
    <scope>NUCLEOTIDE SEQUENCE [LARGE SCALE GENOMIC DNA]</scope>
    <source>
        <strain evidence="14 15">JCM 19513</strain>
    </source>
</reference>
<name>A0A1H7SNB2_9GAMM</name>
<dbReference type="InterPro" id="IPR036291">
    <property type="entry name" value="NAD(P)-bd_dom_sf"/>
</dbReference>
<dbReference type="PANTHER" id="PTHR42879">
    <property type="entry name" value="3-OXOACYL-(ACYL-CARRIER-PROTEIN) REDUCTASE"/>
    <property type="match status" value="1"/>
</dbReference>
<keyword evidence="5 12" id="KW-0276">Fatty acid metabolism</keyword>
<feature type="domain" description="Ketoreductase" evidence="13">
    <location>
        <begin position="6"/>
        <end position="185"/>
    </location>
</feature>
<comment type="pathway">
    <text evidence="2 12">Lipid metabolism; fatty acid biosynthesis.</text>
</comment>
<feature type="binding site" evidence="11">
    <location>
        <begin position="12"/>
        <end position="15"/>
    </location>
    <ligand>
        <name>NADP(+)</name>
        <dbReference type="ChEBI" id="CHEBI:58349"/>
    </ligand>
</feature>